<dbReference type="Proteomes" id="UP000035553">
    <property type="component" value="Unassembled WGS sequence"/>
</dbReference>
<dbReference type="CDD" id="cd11555">
    <property type="entry name" value="SLC-NCS1sbd_u1"/>
    <property type="match status" value="1"/>
</dbReference>
<name>A0A0U1QQJ9_9BACL</name>
<dbReference type="GO" id="GO:0005886">
    <property type="term" value="C:plasma membrane"/>
    <property type="evidence" value="ECO:0007669"/>
    <property type="project" value="TreeGrafter"/>
</dbReference>
<evidence type="ECO:0000256" key="3">
    <source>
        <dbReference type="ARBA" id="ARBA00022692"/>
    </source>
</evidence>
<accession>A0A0U1QQJ9</accession>
<feature type="transmembrane region" description="Helical" evidence="6">
    <location>
        <begin position="376"/>
        <end position="401"/>
    </location>
</feature>
<feature type="transmembrane region" description="Helical" evidence="6">
    <location>
        <begin position="95"/>
        <end position="116"/>
    </location>
</feature>
<dbReference type="InterPro" id="IPR045225">
    <property type="entry name" value="Uracil/uridine/allantoin_perm"/>
</dbReference>
<dbReference type="EMBL" id="AFVQ02000054">
    <property type="protein sequence ID" value="KLI03089.1"/>
    <property type="molecule type" value="Genomic_DNA"/>
</dbReference>
<feature type="transmembrane region" description="Helical" evidence="6">
    <location>
        <begin position="58"/>
        <end position="83"/>
    </location>
</feature>
<keyword evidence="4 6" id="KW-1133">Transmembrane helix</keyword>
<evidence type="ECO:0000256" key="4">
    <source>
        <dbReference type="ARBA" id="ARBA00022989"/>
    </source>
</evidence>
<evidence type="ECO:0000313" key="7">
    <source>
        <dbReference type="EMBL" id="KLI03089.1"/>
    </source>
</evidence>
<dbReference type="PANTHER" id="PTHR30618">
    <property type="entry name" value="NCS1 FAMILY PURINE/PYRIMIDINE TRANSPORTER"/>
    <property type="match status" value="1"/>
</dbReference>
<proteinExistence type="inferred from homology"/>
<keyword evidence="5 6" id="KW-0472">Membrane</keyword>
<feature type="transmembrane region" description="Helical" evidence="6">
    <location>
        <begin position="311"/>
        <end position="334"/>
    </location>
</feature>
<organism evidence="7 8">
    <name type="scientific">Sporolactobacillus inulinus CASD</name>
    <dbReference type="NCBI Taxonomy" id="1069536"/>
    <lineage>
        <taxon>Bacteria</taxon>
        <taxon>Bacillati</taxon>
        <taxon>Bacillota</taxon>
        <taxon>Bacilli</taxon>
        <taxon>Bacillales</taxon>
        <taxon>Sporolactobacillaceae</taxon>
        <taxon>Sporolactobacillus</taxon>
    </lineage>
</organism>
<evidence type="ECO:0000256" key="6">
    <source>
        <dbReference type="SAM" id="Phobius"/>
    </source>
</evidence>
<keyword evidence="8" id="KW-1185">Reference proteome</keyword>
<feature type="transmembrane region" description="Helical" evidence="6">
    <location>
        <begin position="430"/>
        <end position="450"/>
    </location>
</feature>
<comment type="subcellular location">
    <subcellularLocation>
        <location evidence="1">Membrane</location>
        <topology evidence="1">Multi-pass membrane protein</topology>
    </subcellularLocation>
</comment>
<dbReference type="OrthoDB" id="9780088at2"/>
<feature type="transmembrane region" description="Helical" evidence="6">
    <location>
        <begin position="228"/>
        <end position="250"/>
    </location>
</feature>
<feature type="transmembrane region" description="Helical" evidence="6">
    <location>
        <begin position="156"/>
        <end position="177"/>
    </location>
</feature>
<dbReference type="RefSeq" id="WP_010026499.1">
    <property type="nucleotide sequence ID" value="NZ_AFVQ02000054.1"/>
</dbReference>
<evidence type="ECO:0000256" key="2">
    <source>
        <dbReference type="ARBA" id="ARBA00008974"/>
    </source>
</evidence>
<dbReference type="Pfam" id="PF02133">
    <property type="entry name" value="Transp_cyt_pur"/>
    <property type="match status" value="1"/>
</dbReference>
<comment type="caution">
    <text evidence="7">The sequence shown here is derived from an EMBL/GenBank/DDBJ whole genome shotgun (WGS) entry which is preliminary data.</text>
</comment>
<comment type="similarity">
    <text evidence="2">Belongs to the purine-cytosine permease (2.A.39) family.</text>
</comment>
<gene>
    <name evidence="7" type="ORF">SINU_04530</name>
</gene>
<feature type="transmembrane region" description="Helical" evidence="6">
    <location>
        <begin position="354"/>
        <end position="370"/>
    </location>
</feature>
<dbReference type="GO" id="GO:0015205">
    <property type="term" value="F:nucleobase transmembrane transporter activity"/>
    <property type="evidence" value="ECO:0007669"/>
    <property type="project" value="TreeGrafter"/>
</dbReference>
<dbReference type="PANTHER" id="PTHR30618:SF6">
    <property type="entry name" value="NCS1 FAMILY NUCLEOBASE:CATION SYMPORTER-1"/>
    <property type="match status" value="1"/>
</dbReference>
<feature type="transmembrane region" description="Helical" evidence="6">
    <location>
        <begin position="271"/>
        <end position="291"/>
    </location>
</feature>
<feature type="transmembrane region" description="Helical" evidence="6">
    <location>
        <begin position="123"/>
        <end position="144"/>
    </location>
</feature>
<feature type="transmembrane region" description="Helical" evidence="6">
    <location>
        <begin position="456"/>
        <end position="472"/>
    </location>
</feature>
<protein>
    <submittedName>
        <fullName evidence="7">Nitrate reductase</fullName>
    </submittedName>
</protein>
<sequence length="489" mass="53286">MEKASQAIFTGTVSGASHRLYNEDLAPARERRWTTYSLLSMWMSDVHSIGTYTFAAGLFFLGLTGWEVLVAEIIGAFVVMYLANMTGVAGTKLGVPYPVLSRISFGVFGGNVPALIRGVIAIFWYGIQTYLSSVAVVAILLLIFPDMKSMMGTTFLGLSAPGWIGFLFLWALQFFIFNYGMEFIRKFDNFCGPVVYAMMLILIGWIAFKAGGKIDIGASPVKVSSGQAIVQFFSAISLVIAYFSTIILNVSDFTRFSPSVKTTKRGNFWGLPVNFTAFSLASVVITAGTITVFGKAITDPVLLIQRVDNPFFLIVGALVFIIATMGVNIVANLVSPAYDFANVAPKRINFRRGAMITSVLSVVVMPWQVYANPIAVNYFLGGLGAFLGPIFAIIIVDYYLIKHGKINVQDLYQEGADHAYWYTKGYHMKAFAAFLIGVVITVPLALLPAFSAVAAFSWPIGVLVTGVVYRVLMPNRSLVKSDAAVTDAH</sequence>
<evidence type="ECO:0000256" key="5">
    <source>
        <dbReference type="ARBA" id="ARBA00023136"/>
    </source>
</evidence>
<reference evidence="7 8" key="1">
    <citation type="journal article" date="2011" name="J. Bacteriol.">
        <title>Draft genome sequence of Sporolactobacillus inulinus strain CASD, an efficient D-lactic acid-producing bacterium with high-concentration lactate tolerance capability.</title>
        <authorList>
            <person name="Yu B."/>
            <person name="Su F."/>
            <person name="Wang L."/>
            <person name="Xu K."/>
            <person name="Zhao B."/>
            <person name="Xu P."/>
        </authorList>
    </citation>
    <scope>NUCLEOTIDE SEQUENCE [LARGE SCALE GENOMIC DNA]</scope>
    <source>
        <strain evidence="7 8">CASD</strain>
    </source>
</reference>
<evidence type="ECO:0000313" key="8">
    <source>
        <dbReference type="Proteomes" id="UP000035553"/>
    </source>
</evidence>
<keyword evidence="3 6" id="KW-0812">Transmembrane</keyword>
<dbReference type="AlphaFoldDB" id="A0A0U1QQJ9"/>
<evidence type="ECO:0000256" key="1">
    <source>
        <dbReference type="ARBA" id="ARBA00004141"/>
    </source>
</evidence>
<dbReference type="InterPro" id="IPR001248">
    <property type="entry name" value="Pur-cyt_permease"/>
</dbReference>
<dbReference type="Gene3D" id="1.10.4160.10">
    <property type="entry name" value="Hydantoin permease"/>
    <property type="match status" value="1"/>
</dbReference>
<feature type="transmembrane region" description="Helical" evidence="6">
    <location>
        <begin position="189"/>
        <end position="208"/>
    </location>
</feature>
<dbReference type="STRING" id="1069536.SINU_04530"/>